<accession>A0A9Q4B0S1</accession>
<sequence>MKKYMILLGCLSFMMTACQGVQQNDSGQEEPQDNNEMPTNTVNNANGMTNEENDFVEEVNEEQLQLHTFQEEDEPYLAIDELADSLEGSYEYDDIDKTLTLTIADREFYFVYGVPVVEVNGEYLATEDVFIVEDDGEPFVTSAFIEKGLETDYTIEEPREMITVTWDEKVVEAWQPTVEEKVDIHSFTTEDMIDYLSFLERPIEDASVSTIENHLPGAPREYRNGYHEGIDWYDYSTGAEITTDTPVYGMAEGTVVRVDSDFEDYSSESVRNEDLQHAAEIGHTPEYILDRLRGKQVWVQYDNGIMNRFAHLNAVADDIEVGQVIDEKTIIGYVGNSGTSSALEGGDGDLHLHQDLLIYGELFWKPFTLNETTEILQELWP</sequence>
<protein>
    <submittedName>
        <fullName evidence="5">M23 family metallopeptidase</fullName>
    </submittedName>
</protein>
<keyword evidence="6" id="KW-1185">Reference proteome</keyword>
<organism evidence="5 6">
    <name type="scientific">Salipaludibacillus agaradhaerens</name>
    <name type="common">Bacillus agaradhaerens</name>
    <dbReference type="NCBI Taxonomy" id="76935"/>
    <lineage>
        <taxon>Bacteria</taxon>
        <taxon>Bacillati</taxon>
        <taxon>Bacillota</taxon>
        <taxon>Bacilli</taxon>
        <taxon>Bacillales</taxon>
        <taxon>Bacillaceae</taxon>
    </lineage>
</organism>
<name>A0A9Q4B0S1_SALAG</name>
<feature type="signal peptide" evidence="2">
    <location>
        <begin position="1"/>
        <end position="19"/>
    </location>
</feature>
<evidence type="ECO:0000313" key="5">
    <source>
        <dbReference type="EMBL" id="MCR6095890.1"/>
    </source>
</evidence>
<dbReference type="AlphaFoldDB" id="A0A9Q4B0S1"/>
<proteinExistence type="predicted"/>
<dbReference type="PANTHER" id="PTHR21666">
    <property type="entry name" value="PEPTIDASE-RELATED"/>
    <property type="match status" value="1"/>
</dbReference>
<feature type="chain" id="PRO_5040229400" evidence="2">
    <location>
        <begin position="20"/>
        <end position="381"/>
    </location>
</feature>
<dbReference type="Pfam" id="PF07833">
    <property type="entry name" value="Cu_amine_oxidN1"/>
    <property type="match status" value="1"/>
</dbReference>
<dbReference type="RefSeq" id="WP_257820637.1">
    <property type="nucleotide sequence ID" value="NZ_JABXYM010000001.1"/>
</dbReference>
<feature type="region of interest" description="Disordered" evidence="1">
    <location>
        <begin position="22"/>
        <end position="46"/>
    </location>
</feature>
<dbReference type="EMBL" id="JABXYM010000001">
    <property type="protein sequence ID" value="MCR6095890.1"/>
    <property type="molecule type" value="Genomic_DNA"/>
</dbReference>
<dbReference type="InterPro" id="IPR050570">
    <property type="entry name" value="Cell_wall_metabolism_enzyme"/>
</dbReference>
<dbReference type="Pfam" id="PF01551">
    <property type="entry name" value="Peptidase_M23"/>
    <property type="match status" value="1"/>
</dbReference>
<dbReference type="Gene3D" id="2.70.70.10">
    <property type="entry name" value="Glucose Permease (Domain IIA)"/>
    <property type="match status" value="1"/>
</dbReference>
<dbReference type="InterPro" id="IPR011055">
    <property type="entry name" value="Dup_hybrid_motif"/>
</dbReference>
<dbReference type="PROSITE" id="PS51257">
    <property type="entry name" value="PROKAR_LIPOPROTEIN"/>
    <property type="match status" value="1"/>
</dbReference>
<feature type="domain" description="M23ase beta-sheet core" evidence="3">
    <location>
        <begin position="240"/>
        <end position="353"/>
    </location>
</feature>
<dbReference type="SUPFAM" id="SSF51261">
    <property type="entry name" value="Duplicated hybrid motif"/>
    <property type="match status" value="1"/>
</dbReference>
<dbReference type="CDD" id="cd12797">
    <property type="entry name" value="M23_peptidase"/>
    <property type="match status" value="1"/>
</dbReference>
<gene>
    <name evidence="5" type="ORF">HXA33_04975</name>
</gene>
<dbReference type="InterPro" id="IPR012854">
    <property type="entry name" value="Cu_amine_oxidase-like_N"/>
</dbReference>
<evidence type="ECO:0000256" key="2">
    <source>
        <dbReference type="SAM" id="SignalP"/>
    </source>
</evidence>
<dbReference type="InterPro" id="IPR016047">
    <property type="entry name" value="M23ase_b-sheet_dom"/>
</dbReference>
<feature type="compositionally biased region" description="Polar residues" evidence="1">
    <location>
        <begin position="34"/>
        <end position="46"/>
    </location>
</feature>
<keyword evidence="2" id="KW-0732">Signal</keyword>
<evidence type="ECO:0000259" key="4">
    <source>
        <dbReference type="Pfam" id="PF07833"/>
    </source>
</evidence>
<evidence type="ECO:0000259" key="3">
    <source>
        <dbReference type="Pfam" id="PF01551"/>
    </source>
</evidence>
<feature type="domain" description="Copper amine oxidase-like N-terminal" evidence="4">
    <location>
        <begin position="60"/>
        <end position="159"/>
    </location>
</feature>
<evidence type="ECO:0000313" key="6">
    <source>
        <dbReference type="Proteomes" id="UP001057753"/>
    </source>
</evidence>
<dbReference type="PANTHER" id="PTHR21666:SF270">
    <property type="entry name" value="MUREIN HYDROLASE ACTIVATOR ENVC"/>
    <property type="match status" value="1"/>
</dbReference>
<comment type="caution">
    <text evidence="5">The sequence shown here is derived from an EMBL/GenBank/DDBJ whole genome shotgun (WGS) entry which is preliminary data.</text>
</comment>
<dbReference type="GO" id="GO:0004222">
    <property type="term" value="F:metalloendopeptidase activity"/>
    <property type="evidence" value="ECO:0007669"/>
    <property type="project" value="TreeGrafter"/>
</dbReference>
<reference evidence="5" key="1">
    <citation type="submission" date="2020-06" db="EMBL/GenBank/DDBJ databases">
        <title>Insight into the genomes of haloalkaliphilic bacilli from Kenyan soda lakes.</title>
        <authorList>
            <person name="Mwirichia R."/>
            <person name="Villamizar G.C."/>
            <person name="Poehlein A."/>
            <person name="Mugweru J."/>
            <person name="Kipnyargis A."/>
            <person name="Kiplimo D."/>
            <person name="Orwa P."/>
            <person name="Daniel R."/>
        </authorList>
    </citation>
    <scope>NUCLEOTIDE SEQUENCE</scope>
    <source>
        <strain evidence="5">B1096_S55</strain>
    </source>
</reference>
<dbReference type="Proteomes" id="UP001057753">
    <property type="component" value="Unassembled WGS sequence"/>
</dbReference>
<evidence type="ECO:0000256" key="1">
    <source>
        <dbReference type="SAM" id="MobiDB-lite"/>
    </source>
</evidence>